<name>A0A5C7B4L6_9FLAO</name>
<dbReference type="Proteomes" id="UP000321938">
    <property type="component" value="Unassembled WGS sequence"/>
</dbReference>
<accession>A0A5C7B4L6</accession>
<dbReference type="AlphaFoldDB" id="A0A5C7B4L6"/>
<reference evidence="3 4" key="1">
    <citation type="submission" date="2019-08" db="EMBL/GenBank/DDBJ databases">
        <title>Genome of Psychroserpens burtonensis ACAM 167.</title>
        <authorList>
            <person name="Bowman J.P."/>
        </authorList>
    </citation>
    <scope>NUCLEOTIDE SEQUENCE [LARGE SCALE GENOMIC DNA]</scope>
    <source>
        <strain evidence="3 4">ACAM 167</strain>
    </source>
</reference>
<evidence type="ECO:0000313" key="3">
    <source>
        <dbReference type="EMBL" id="TXE15399.1"/>
    </source>
</evidence>
<dbReference type="OrthoDB" id="2111471at2"/>
<comment type="caution">
    <text evidence="3">The sequence shown here is derived from an EMBL/GenBank/DDBJ whole genome shotgun (WGS) entry which is preliminary data.</text>
</comment>
<evidence type="ECO:0000313" key="4">
    <source>
        <dbReference type="Proteomes" id="UP000321938"/>
    </source>
</evidence>
<feature type="signal peptide" evidence="1">
    <location>
        <begin position="1"/>
        <end position="26"/>
    </location>
</feature>
<feature type="domain" description="DUF4382" evidence="2">
    <location>
        <begin position="37"/>
        <end position="178"/>
    </location>
</feature>
<keyword evidence="4" id="KW-1185">Reference proteome</keyword>
<organism evidence="3 4">
    <name type="scientific">Psychroserpens burtonensis</name>
    <dbReference type="NCBI Taxonomy" id="49278"/>
    <lineage>
        <taxon>Bacteria</taxon>
        <taxon>Pseudomonadati</taxon>
        <taxon>Bacteroidota</taxon>
        <taxon>Flavobacteriia</taxon>
        <taxon>Flavobacteriales</taxon>
        <taxon>Flavobacteriaceae</taxon>
        <taxon>Psychroserpens</taxon>
    </lineage>
</organism>
<dbReference type="RefSeq" id="WP_147232109.1">
    <property type="nucleotide sequence ID" value="NZ_VOSB01000035.1"/>
</dbReference>
<evidence type="ECO:0000259" key="2">
    <source>
        <dbReference type="Pfam" id="PF14321"/>
    </source>
</evidence>
<dbReference type="STRING" id="1123037.GCA_000425305_03381"/>
<feature type="chain" id="PRO_5023137229" evidence="1">
    <location>
        <begin position="27"/>
        <end position="190"/>
    </location>
</feature>
<evidence type="ECO:0000256" key="1">
    <source>
        <dbReference type="SAM" id="SignalP"/>
    </source>
</evidence>
<sequence length="190" mass="21229">MKTSRNFKILVIGVLTLFLMTSCSNELETETFENSTLVTVKLQGTPSAFSKANLEIIDVQLRVLEDESNPNAWVSLNTVNTGIHDLTKITEDTVVTLVDFEEIPSQFIYNIKLVFGDNNTVTKNGLEYVLDIAPESDNTSINIVGKQLVSNKVYDFVLVFDTDESIQMSSEGSANLNPKMSTEMRLFNLF</sequence>
<dbReference type="EMBL" id="VOSB01000035">
    <property type="protein sequence ID" value="TXE15399.1"/>
    <property type="molecule type" value="Genomic_DNA"/>
</dbReference>
<dbReference type="InterPro" id="IPR025491">
    <property type="entry name" value="DUF4382"/>
</dbReference>
<protein>
    <submittedName>
        <fullName evidence="3">DUF4382 domain-containing protein</fullName>
    </submittedName>
</protein>
<proteinExistence type="predicted"/>
<keyword evidence="1" id="KW-0732">Signal</keyword>
<dbReference type="Pfam" id="PF14321">
    <property type="entry name" value="DUF4382"/>
    <property type="match status" value="1"/>
</dbReference>
<gene>
    <name evidence="3" type="ORF">ES692_16835</name>
</gene>
<dbReference type="PROSITE" id="PS51257">
    <property type="entry name" value="PROKAR_LIPOPROTEIN"/>
    <property type="match status" value="1"/>
</dbReference>